<accession>A0A8J4UMU7</accession>
<dbReference type="AlphaFoldDB" id="A0A8J4UMU7"/>
<reference evidence="1" key="1">
    <citation type="submission" date="2020-07" db="EMBL/GenBank/DDBJ databases">
        <title>Clarias magur genome sequencing, assembly and annotation.</title>
        <authorList>
            <person name="Kushwaha B."/>
            <person name="Kumar R."/>
            <person name="Das P."/>
            <person name="Joshi C.G."/>
            <person name="Kumar D."/>
            <person name="Nagpure N.S."/>
            <person name="Pandey M."/>
            <person name="Agarwal S."/>
            <person name="Srivastava S."/>
            <person name="Singh M."/>
            <person name="Sahoo L."/>
            <person name="Jayasankar P."/>
            <person name="Meher P.K."/>
            <person name="Koringa P.G."/>
            <person name="Iquebal M.A."/>
            <person name="Das S.P."/>
            <person name="Bit A."/>
            <person name="Patnaik S."/>
            <person name="Patel N."/>
            <person name="Shah T.M."/>
            <person name="Hinsu A."/>
            <person name="Jena J.K."/>
        </authorList>
    </citation>
    <scope>NUCLEOTIDE SEQUENCE</scope>
    <source>
        <strain evidence="1">CIFAMagur01</strain>
        <tissue evidence="1">Testis</tissue>
    </source>
</reference>
<proteinExistence type="predicted"/>
<organism evidence="1 2">
    <name type="scientific">Clarias magur</name>
    <name type="common">Asian catfish</name>
    <name type="synonym">Macropteronotus magur</name>
    <dbReference type="NCBI Taxonomy" id="1594786"/>
    <lineage>
        <taxon>Eukaryota</taxon>
        <taxon>Metazoa</taxon>
        <taxon>Chordata</taxon>
        <taxon>Craniata</taxon>
        <taxon>Vertebrata</taxon>
        <taxon>Euteleostomi</taxon>
        <taxon>Actinopterygii</taxon>
        <taxon>Neopterygii</taxon>
        <taxon>Teleostei</taxon>
        <taxon>Ostariophysi</taxon>
        <taxon>Siluriformes</taxon>
        <taxon>Clariidae</taxon>
        <taxon>Clarias</taxon>
    </lineage>
</organism>
<gene>
    <name evidence="1" type="primary">pgi</name>
    <name evidence="1" type="ORF">DAT39_004298</name>
</gene>
<dbReference type="Proteomes" id="UP000727407">
    <property type="component" value="Unassembled WGS sequence"/>
</dbReference>
<protein>
    <submittedName>
        <fullName evidence="1">Glucose-6-phosphate isomerase</fullName>
    </submittedName>
</protein>
<keyword evidence="1" id="KW-0413">Isomerase</keyword>
<name>A0A8J4UMU7_CLAMG</name>
<dbReference type="EMBL" id="QNUK01000038">
    <property type="protein sequence ID" value="KAF5906024.1"/>
    <property type="molecule type" value="Genomic_DNA"/>
</dbReference>
<dbReference type="GO" id="GO:0016853">
    <property type="term" value="F:isomerase activity"/>
    <property type="evidence" value="ECO:0007669"/>
    <property type="project" value="UniProtKB-KW"/>
</dbReference>
<sequence length="70" mass="7712">MPQKPSAHVNRTPTLLSTHQLTSLSLFGLQAHAGGSDQLFFQATSQNSALMNPNKHLRYKRPSSLQVIVL</sequence>
<evidence type="ECO:0000313" key="1">
    <source>
        <dbReference type="EMBL" id="KAF5906024.1"/>
    </source>
</evidence>
<comment type="caution">
    <text evidence="1">The sequence shown here is derived from an EMBL/GenBank/DDBJ whole genome shotgun (WGS) entry which is preliminary data.</text>
</comment>
<keyword evidence="2" id="KW-1185">Reference proteome</keyword>
<evidence type="ECO:0000313" key="2">
    <source>
        <dbReference type="Proteomes" id="UP000727407"/>
    </source>
</evidence>